<dbReference type="Proteomes" id="UP001596044">
    <property type="component" value="Unassembled WGS sequence"/>
</dbReference>
<feature type="transmembrane region" description="Helical" evidence="2">
    <location>
        <begin position="6"/>
        <end position="24"/>
    </location>
</feature>
<name>A0ABW0K1U1_9BACL</name>
<dbReference type="InterPro" id="IPR025028">
    <property type="entry name" value="DUF3951"/>
</dbReference>
<dbReference type="EMBL" id="JBHSMJ010000006">
    <property type="protein sequence ID" value="MFC5447194.1"/>
    <property type="molecule type" value="Genomic_DNA"/>
</dbReference>
<dbReference type="RefSeq" id="WP_270878397.1">
    <property type="nucleotide sequence ID" value="NZ_JAQFVF010000019.1"/>
</dbReference>
<feature type="region of interest" description="Disordered" evidence="1">
    <location>
        <begin position="51"/>
        <end position="73"/>
    </location>
</feature>
<dbReference type="Pfam" id="PF13131">
    <property type="entry name" value="DUF3951"/>
    <property type="match status" value="1"/>
</dbReference>
<organism evidence="3 4">
    <name type="scientific">Paenibacillus aestuarii</name>
    <dbReference type="NCBI Taxonomy" id="516965"/>
    <lineage>
        <taxon>Bacteria</taxon>
        <taxon>Bacillati</taxon>
        <taxon>Bacillota</taxon>
        <taxon>Bacilli</taxon>
        <taxon>Bacillales</taxon>
        <taxon>Paenibacillaceae</taxon>
        <taxon>Paenibacillus</taxon>
    </lineage>
</organism>
<evidence type="ECO:0000256" key="1">
    <source>
        <dbReference type="SAM" id="MobiDB-lite"/>
    </source>
</evidence>
<protein>
    <submittedName>
        <fullName evidence="3">DUF3951 domain-containing protein</fullName>
    </submittedName>
</protein>
<proteinExistence type="predicted"/>
<accession>A0ABW0K1U1</accession>
<keyword evidence="2" id="KW-0812">Transmembrane</keyword>
<reference evidence="4" key="1">
    <citation type="journal article" date="2019" name="Int. J. Syst. Evol. Microbiol.">
        <title>The Global Catalogue of Microorganisms (GCM) 10K type strain sequencing project: providing services to taxonomists for standard genome sequencing and annotation.</title>
        <authorList>
            <consortium name="The Broad Institute Genomics Platform"/>
            <consortium name="The Broad Institute Genome Sequencing Center for Infectious Disease"/>
            <person name="Wu L."/>
            <person name="Ma J."/>
        </authorList>
    </citation>
    <scope>NUCLEOTIDE SEQUENCE [LARGE SCALE GENOMIC DNA]</scope>
    <source>
        <strain evidence="4">KACC 11904</strain>
    </source>
</reference>
<evidence type="ECO:0000313" key="3">
    <source>
        <dbReference type="EMBL" id="MFC5447194.1"/>
    </source>
</evidence>
<evidence type="ECO:0000313" key="4">
    <source>
        <dbReference type="Proteomes" id="UP001596044"/>
    </source>
</evidence>
<keyword evidence="2" id="KW-1133">Transmembrane helix</keyword>
<gene>
    <name evidence="3" type="ORF">ACFPOG_02915</name>
</gene>
<evidence type="ECO:0000256" key="2">
    <source>
        <dbReference type="SAM" id="Phobius"/>
    </source>
</evidence>
<sequence>MDFSSLLLLSLIGPVFFLMIYIMAKTIVKKEIPDSRYNPFDYITGQAKIEFQEHKEEKNEDDSEGEPKKGSRT</sequence>
<keyword evidence="4" id="KW-1185">Reference proteome</keyword>
<keyword evidence="2" id="KW-0472">Membrane</keyword>
<comment type="caution">
    <text evidence="3">The sequence shown here is derived from an EMBL/GenBank/DDBJ whole genome shotgun (WGS) entry which is preliminary data.</text>
</comment>